<dbReference type="EMBL" id="JAKKPZ010000235">
    <property type="protein sequence ID" value="KAI1698099.1"/>
    <property type="molecule type" value="Genomic_DNA"/>
</dbReference>
<dbReference type="Proteomes" id="UP001201812">
    <property type="component" value="Unassembled WGS sequence"/>
</dbReference>
<keyword evidence="3" id="KW-1185">Reference proteome</keyword>
<dbReference type="PROSITE" id="PS50011">
    <property type="entry name" value="PROTEIN_KINASE_DOM"/>
    <property type="match status" value="1"/>
</dbReference>
<dbReference type="Gene3D" id="1.10.510.10">
    <property type="entry name" value="Transferase(Phosphotransferase) domain 1"/>
    <property type="match status" value="1"/>
</dbReference>
<dbReference type="InterPro" id="IPR008266">
    <property type="entry name" value="Tyr_kinase_AS"/>
</dbReference>
<name>A0AAD4MQP5_9BILA</name>
<evidence type="ECO:0000259" key="1">
    <source>
        <dbReference type="PROSITE" id="PS50011"/>
    </source>
</evidence>
<dbReference type="InterPro" id="IPR011009">
    <property type="entry name" value="Kinase-like_dom_sf"/>
</dbReference>
<evidence type="ECO:0000313" key="2">
    <source>
        <dbReference type="EMBL" id="KAI1698099.1"/>
    </source>
</evidence>
<dbReference type="GO" id="GO:0005524">
    <property type="term" value="F:ATP binding"/>
    <property type="evidence" value="ECO:0007669"/>
    <property type="project" value="InterPro"/>
</dbReference>
<organism evidence="2 3">
    <name type="scientific">Ditylenchus destructor</name>
    <dbReference type="NCBI Taxonomy" id="166010"/>
    <lineage>
        <taxon>Eukaryota</taxon>
        <taxon>Metazoa</taxon>
        <taxon>Ecdysozoa</taxon>
        <taxon>Nematoda</taxon>
        <taxon>Chromadorea</taxon>
        <taxon>Rhabditida</taxon>
        <taxon>Tylenchina</taxon>
        <taxon>Tylenchomorpha</taxon>
        <taxon>Sphaerularioidea</taxon>
        <taxon>Anguinidae</taxon>
        <taxon>Anguininae</taxon>
        <taxon>Ditylenchus</taxon>
    </lineage>
</organism>
<dbReference type="GO" id="GO:0005737">
    <property type="term" value="C:cytoplasm"/>
    <property type="evidence" value="ECO:0007669"/>
    <property type="project" value="TreeGrafter"/>
</dbReference>
<dbReference type="AlphaFoldDB" id="A0AAD4MQP5"/>
<dbReference type="InterPro" id="IPR000719">
    <property type="entry name" value="Prot_kinase_dom"/>
</dbReference>
<dbReference type="GO" id="GO:0006914">
    <property type="term" value="P:autophagy"/>
    <property type="evidence" value="ECO:0007669"/>
    <property type="project" value="UniProtKB-ARBA"/>
</dbReference>
<comment type="caution">
    <text evidence="2">The sequence shown here is derived from an EMBL/GenBank/DDBJ whole genome shotgun (WGS) entry which is preliminary data.</text>
</comment>
<dbReference type="SUPFAM" id="SSF56112">
    <property type="entry name" value="Protein kinase-like (PK-like)"/>
    <property type="match status" value="1"/>
</dbReference>
<sequence>MWFGLPSQSEKEMLTDNDPESSTFILCSLAGFGLADEFLGVLKLGFRTGFIKMGDLVISDKRVGAGGECDIFEATYNGEKCIAKKGGGTIRLYLEADILPLFDTPRIIDLIRGYEDDDGAIAIEYCRGGSLGKYVEKKAQNGESIPWSDAVGTIRQILDGLKVVHDKNVVHCDISPGNVLLRNKDLSDVVISDFSAAENLSDTAQSPYTMCAGTDGFASRRMRNNESRYDELSPADFHSDYYSVGALLYFMLTKDYPPSSEVINFAGGQLPDDLLEAFKSKVKQVSGLSEEQAQNAAEFIRLTMRDDQTVPASGQLFTLLIRDSNKILRDFCF</sequence>
<protein>
    <submittedName>
        <fullName evidence="2">Protein kinase domain-containing protein</fullName>
    </submittedName>
</protein>
<keyword evidence="2" id="KW-0808">Transferase</keyword>
<reference evidence="2" key="1">
    <citation type="submission" date="2022-01" db="EMBL/GenBank/DDBJ databases">
        <title>Genome Sequence Resource for Two Populations of Ditylenchus destructor, the Migratory Endoparasitic Phytonematode.</title>
        <authorList>
            <person name="Zhang H."/>
            <person name="Lin R."/>
            <person name="Xie B."/>
        </authorList>
    </citation>
    <scope>NUCLEOTIDE SEQUENCE</scope>
    <source>
        <strain evidence="2">BazhouSP</strain>
    </source>
</reference>
<dbReference type="InterPro" id="IPR045269">
    <property type="entry name" value="Atg1-like"/>
</dbReference>
<proteinExistence type="predicted"/>
<gene>
    <name evidence="2" type="ORF">DdX_18110</name>
</gene>
<feature type="domain" description="Protein kinase" evidence="1">
    <location>
        <begin position="57"/>
        <end position="328"/>
    </location>
</feature>
<dbReference type="Pfam" id="PF00069">
    <property type="entry name" value="Pkinase"/>
    <property type="match status" value="1"/>
</dbReference>
<dbReference type="PANTHER" id="PTHR24348">
    <property type="entry name" value="SERINE/THREONINE-PROTEIN KINASE UNC-51-RELATED"/>
    <property type="match status" value="1"/>
</dbReference>
<accession>A0AAD4MQP5</accession>
<dbReference type="GO" id="GO:0010506">
    <property type="term" value="P:regulation of autophagy"/>
    <property type="evidence" value="ECO:0007669"/>
    <property type="project" value="InterPro"/>
</dbReference>
<dbReference type="PROSITE" id="PS00109">
    <property type="entry name" value="PROTEIN_KINASE_TYR"/>
    <property type="match status" value="1"/>
</dbReference>
<dbReference type="GO" id="GO:0004674">
    <property type="term" value="F:protein serine/threonine kinase activity"/>
    <property type="evidence" value="ECO:0007669"/>
    <property type="project" value="InterPro"/>
</dbReference>
<evidence type="ECO:0000313" key="3">
    <source>
        <dbReference type="Proteomes" id="UP001201812"/>
    </source>
</evidence>
<keyword evidence="2" id="KW-0418">Kinase</keyword>